<feature type="site" description="Critical for catalysis" evidence="10">
    <location>
        <position position="254"/>
    </location>
</feature>
<evidence type="ECO:0000256" key="10">
    <source>
        <dbReference type="PIRSR" id="PIRSR009407-1"/>
    </source>
</evidence>
<keyword evidence="4 12" id="KW-0460">Magnesium</keyword>
<feature type="binding site" evidence="11">
    <location>
        <position position="145"/>
    </location>
    <ligand>
        <name>D-threo-isocitrate</name>
        <dbReference type="ChEBI" id="CHEBI:15562"/>
    </ligand>
</feature>
<evidence type="ECO:0000256" key="6">
    <source>
        <dbReference type="ARBA" id="ARBA00023002"/>
    </source>
</evidence>
<feature type="site" description="Critical for catalysis" evidence="10">
    <location>
        <position position="419"/>
    </location>
</feature>
<proteinExistence type="inferred from homology"/>
<dbReference type="GO" id="GO:0004450">
    <property type="term" value="F:isocitrate dehydrogenase (NADP+) activity"/>
    <property type="evidence" value="ECO:0007669"/>
    <property type="project" value="UniProtKB-EC"/>
</dbReference>
<evidence type="ECO:0000256" key="12">
    <source>
        <dbReference type="PIRSR" id="PIRSR009407-3"/>
    </source>
</evidence>
<keyword evidence="15" id="KW-1185">Reference proteome</keyword>
<keyword evidence="5 9" id="KW-0521">NADP</keyword>
<evidence type="ECO:0000256" key="3">
    <source>
        <dbReference type="ARBA" id="ARBA00022723"/>
    </source>
</evidence>
<feature type="binding site" evidence="13">
    <location>
        <begin position="583"/>
        <end position="584"/>
    </location>
    <ligand>
        <name>NADP(+)</name>
        <dbReference type="ChEBI" id="CHEBI:58349"/>
    </ligand>
</feature>
<comment type="similarity">
    <text evidence="8 9">Belongs to the monomeric-type IDH family.</text>
</comment>
<comment type="caution">
    <text evidence="14">The sequence shown here is derived from an EMBL/GenBank/DDBJ whole genome shotgun (WGS) entry which is preliminary data.</text>
</comment>
<dbReference type="SUPFAM" id="SSF53659">
    <property type="entry name" value="Isocitrate/Isopropylmalate dehydrogenase-like"/>
    <property type="match status" value="1"/>
</dbReference>
<evidence type="ECO:0000256" key="7">
    <source>
        <dbReference type="ARBA" id="ARBA00023554"/>
    </source>
</evidence>
<evidence type="ECO:0000313" key="15">
    <source>
        <dbReference type="Proteomes" id="UP001139095"/>
    </source>
</evidence>
<evidence type="ECO:0000256" key="8">
    <source>
        <dbReference type="ARBA" id="ARBA00046318"/>
    </source>
</evidence>
<dbReference type="Proteomes" id="UP001139095">
    <property type="component" value="Unassembled WGS sequence"/>
</dbReference>
<dbReference type="Pfam" id="PF03971">
    <property type="entry name" value="IDH"/>
    <property type="match status" value="1"/>
</dbReference>
<dbReference type="GO" id="GO:0046872">
    <property type="term" value="F:metal ion binding"/>
    <property type="evidence" value="ECO:0007669"/>
    <property type="project" value="UniProtKB-KW"/>
</dbReference>
<evidence type="ECO:0000256" key="13">
    <source>
        <dbReference type="PIRSR" id="PIRSR009407-4"/>
    </source>
</evidence>
<evidence type="ECO:0000256" key="1">
    <source>
        <dbReference type="ARBA" id="ARBA00022435"/>
    </source>
</evidence>
<keyword evidence="3 12" id="KW-0479">Metal-binding</keyword>
<evidence type="ECO:0000256" key="9">
    <source>
        <dbReference type="PIRNR" id="PIRNR009407"/>
    </source>
</evidence>
<dbReference type="GO" id="GO:0006099">
    <property type="term" value="P:tricarboxylic acid cycle"/>
    <property type="evidence" value="ECO:0007669"/>
    <property type="project" value="UniProtKB-KW"/>
</dbReference>
<dbReference type="PANTHER" id="PTHR36999">
    <property type="entry name" value="ISOCITRATE DEHYDROGENASE [NADP]"/>
    <property type="match status" value="1"/>
</dbReference>
<feature type="binding site" evidence="13">
    <location>
        <position position="135"/>
    </location>
    <ligand>
        <name>NADP(+)</name>
        <dbReference type="ChEBI" id="CHEBI:58349"/>
    </ligand>
</feature>
<dbReference type="EMBL" id="JAJATW010000002">
    <property type="protein sequence ID" value="MCB5160817.1"/>
    <property type="molecule type" value="Genomic_DNA"/>
</dbReference>
<keyword evidence="2 9" id="KW-0816">Tricarboxylic acid cycle</keyword>
<dbReference type="RefSeq" id="WP_226753198.1">
    <property type="nucleotide sequence ID" value="NZ_JAJATW010000002.1"/>
</dbReference>
<gene>
    <name evidence="14" type="ORF">LG368_02760</name>
</gene>
<feature type="binding site" evidence="13">
    <location>
        <begin position="82"/>
        <end position="87"/>
    </location>
    <ligand>
        <name>NADP(+)</name>
        <dbReference type="ChEBI" id="CHEBI:58349"/>
    </ligand>
</feature>
<sequence length="739" mass="81751">MSKQTIYYTLTDEAPALATASLLPIFSAFAKEADIKLELTDISLASRILSAFSDLLPADKQVEDGLKFLGDLTANPDANIVKLPNISASLPQLYAAIKELNAQGYNLPNYPENPHTDEEKEVQARYSKVLGSAVNPVLRQGNSDRRAPAAVKGFARKHPHSMGKWSKTSTSHADYMRSGDFFESEQSVTMTEAQTVRLEFVGEDGTVEVKKSLPLIEGEVLDSMNINCKALRDFFEESLQDAKDNNIMWSLHVKATMMKVSHPIVFGHAVTVFFKDVFEKYGELFKELGVNPNNGLGSVYDKIQTLPEAQQEEIKQAIDACYTTRPELAMVDSDRGITNLHVPSDVIVDASMPAMIRNSGKMWGRDGKAHDAKAVMPESTYARIYQEAINFCKTNGAFDPVTMGTVPNVGLMAQKAEEYGSHDKTFEMKANGVMRVVDANGNVLMQHTVEKGDIWRACQTKDAPIRDWVKLGVTRARQSDTPAVFWLDEERAHDNELRKKVETYLKEHDTSGLDIRIMSYNEAIRFSMERLIRGKDTISVTGNVLRDYLTDLFPIMELGTSAKMLSIVPMLKGGGMYETGAGGSAPKHVQQLMEENYLRWDSLGEFLAVAVSFEELGIKQNNEKAKVLANCLDKATGKLLDTNKSPARKVGDIDNRGSHFYLAMYWAQELAAQTDNAELAAKFAPLAKELAEKEATIVAELAAVQGKPAGLTGYYHIDLAEVAKIMRPSNTFNTALATL</sequence>
<evidence type="ECO:0000256" key="5">
    <source>
        <dbReference type="ARBA" id="ARBA00022857"/>
    </source>
</evidence>
<dbReference type="InterPro" id="IPR004436">
    <property type="entry name" value="Isocitrate_DH_NADP_mono"/>
</dbReference>
<feature type="binding site" evidence="12">
    <location>
        <position position="547"/>
    </location>
    <ligand>
        <name>Mg(2+)</name>
        <dbReference type="ChEBI" id="CHEBI:18420"/>
    </ligand>
</feature>
<dbReference type="GO" id="GO:0006097">
    <property type="term" value="P:glyoxylate cycle"/>
    <property type="evidence" value="ECO:0007669"/>
    <property type="project" value="UniProtKB-KW"/>
</dbReference>
<evidence type="ECO:0000256" key="11">
    <source>
        <dbReference type="PIRSR" id="PIRSR009407-2"/>
    </source>
</evidence>
<comment type="cofactor">
    <cofactor evidence="12">
        <name>Mg(2+)</name>
        <dbReference type="ChEBI" id="CHEBI:18420"/>
    </cofactor>
    <cofactor evidence="12">
        <name>Mn(2+)</name>
        <dbReference type="ChEBI" id="CHEBI:29035"/>
    </cofactor>
    <text evidence="12">Binds 1 Mg(2+) or Mn(2+) ion per subunit.</text>
</comment>
<dbReference type="PANTHER" id="PTHR36999:SF1">
    <property type="entry name" value="ISOCITRATE DEHYDROGENASE (NADP(+))"/>
    <property type="match status" value="1"/>
</dbReference>
<comment type="catalytic activity">
    <reaction evidence="7 9">
        <text>D-threo-isocitrate + NADP(+) = 2-oxoglutarate + CO2 + NADPH</text>
        <dbReference type="Rhea" id="RHEA:19629"/>
        <dbReference type="ChEBI" id="CHEBI:15562"/>
        <dbReference type="ChEBI" id="CHEBI:16526"/>
        <dbReference type="ChEBI" id="CHEBI:16810"/>
        <dbReference type="ChEBI" id="CHEBI:57783"/>
        <dbReference type="ChEBI" id="CHEBI:58349"/>
        <dbReference type="EC" id="1.1.1.42"/>
    </reaction>
</comment>
<keyword evidence="6 9" id="KW-0560">Oxidoreductase</keyword>
<dbReference type="AlphaFoldDB" id="A0A9X1IKZ0"/>
<dbReference type="NCBIfam" id="TIGR00178">
    <property type="entry name" value="monomer_idh"/>
    <property type="match status" value="1"/>
</dbReference>
<feature type="binding site" evidence="11">
    <location>
        <begin position="132"/>
        <end position="139"/>
    </location>
    <ligand>
        <name>substrate</name>
    </ligand>
</feature>
<protein>
    <recommendedName>
        <fullName evidence="9">Isocitrate dehydrogenase [NADP]</fullName>
        <ecNumber evidence="9">1.1.1.42</ecNumber>
    </recommendedName>
    <alternativeName>
        <fullName evidence="9">Oxalosuccinate decarboxylase</fullName>
    </alternativeName>
</protein>
<name>A0A9X1IKZ0_9GAMM</name>
<evidence type="ECO:0000256" key="4">
    <source>
        <dbReference type="ARBA" id="ARBA00022842"/>
    </source>
</evidence>
<evidence type="ECO:0000256" key="2">
    <source>
        <dbReference type="ARBA" id="ARBA00022532"/>
    </source>
</evidence>
<dbReference type="EC" id="1.1.1.42" evidence="9"/>
<feature type="binding site" evidence="12">
    <location>
        <position position="349"/>
    </location>
    <ligand>
        <name>Mg(2+)</name>
        <dbReference type="ChEBI" id="CHEBI:18420"/>
    </ligand>
</feature>
<feature type="binding site" evidence="11">
    <location>
        <position position="546"/>
    </location>
    <ligand>
        <name>D-threo-isocitrate</name>
        <dbReference type="ChEBI" id="CHEBI:15562"/>
    </ligand>
</feature>
<accession>A0A9X1IKZ0</accession>
<keyword evidence="1 9" id="KW-0329">Glyoxylate bypass</keyword>
<feature type="binding site" evidence="13">
    <location>
        <begin position="599"/>
        <end position="601"/>
    </location>
    <ligand>
        <name>NADP(+)</name>
        <dbReference type="ChEBI" id="CHEBI:58349"/>
    </ligand>
</feature>
<dbReference type="PIRSF" id="PIRSF009407">
    <property type="entry name" value="IDH_monmr"/>
    <property type="match status" value="1"/>
</dbReference>
<feature type="binding site" evidence="13">
    <location>
        <position position="648"/>
    </location>
    <ligand>
        <name>NADP(+)</name>
        <dbReference type="ChEBI" id="CHEBI:58349"/>
    </ligand>
</feature>
<evidence type="ECO:0000313" key="14">
    <source>
        <dbReference type="EMBL" id="MCB5160817.1"/>
    </source>
</evidence>
<organism evidence="14 15">
    <name type="scientific">Marinomonas algarum</name>
    <dbReference type="NCBI Taxonomy" id="2883105"/>
    <lineage>
        <taxon>Bacteria</taxon>
        <taxon>Pseudomonadati</taxon>
        <taxon>Pseudomonadota</taxon>
        <taxon>Gammaproteobacteria</taxon>
        <taxon>Oceanospirillales</taxon>
        <taxon>Oceanospirillaceae</taxon>
        <taxon>Marinomonas</taxon>
    </lineage>
</organism>
<reference evidence="14" key="1">
    <citation type="submission" date="2021-10" db="EMBL/GenBank/DDBJ databases">
        <title>Marinomonas pontica sp. nov., isolated from the Black Sea.</title>
        <authorList>
            <person name="Zhao L.-H."/>
            <person name="Xue J.-H."/>
        </authorList>
    </citation>
    <scope>NUCLEOTIDE SEQUENCE</scope>
    <source>
        <strain evidence="14">E8</strain>
    </source>
</reference>
<feature type="binding site" evidence="13">
    <location>
        <position position="588"/>
    </location>
    <ligand>
        <name>NADP(+)</name>
        <dbReference type="ChEBI" id="CHEBI:58349"/>
    </ligand>
</feature>
<feature type="binding site" evidence="12">
    <location>
        <position position="551"/>
    </location>
    <ligand>
        <name>Mg(2+)</name>
        <dbReference type="ChEBI" id="CHEBI:18420"/>
    </ligand>
</feature>